<organism evidence="1 2">
    <name type="scientific">Naegleria fowleri</name>
    <name type="common">Brain eating amoeba</name>
    <dbReference type="NCBI Taxonomy" id="5763"/>
    <lineage>
        <taxon>Eukaryota</taxon>
        <taxon>Discoba</taxon>
        <taxon>Heterolobosea</taxon>
        <taxon>Tetramitia</taxon>
        <taxon>Eutetramitia</taxon>
        <taxon>Vahlkampfiidae</taxon>
        <taxon>Naegleria</taxon>
    </lineage>
</organism>
<dbReference type="GeneID" id="68110211"/>
<dbReference type="VEuPathDB" id="AmoebaDB:NF0105490"/>
<dbReference type="VEuPathDB" id="AmoebaDB:FDP41_002993"/>
<dbReference type="OrthoDB" id="10408046at2759"/>
<name>A0A6A5BTI0_NAEFO</name>
<dbReference type="Proteomes" id="UP000444721">
    <property type="component" value="Unassembled WGS sequence"/>
</dbReference>
<dbReference type="InterPro" id="IPR011047">
    <property type="entry name" value="Quinoprotein_ADH-like_sf"/>
</dbReference>
<gene>
    <name evidence="1" type="ORF">FDP41_002993</name>
</gene>
<evidence type="ECO:0000313" key="1">
    <source>
        <dbReference type="EMBL" id="KAF0977671.1"/>
    </source>
</evidence>
<dbReference type="VEuPathDB" id="AmoebaDB:NfTy_058240"/>
<accession>A0A6A5BTI0</accession>
<evidence type="ECO:0000313" key="2">
    <source>
        <dbReference type="Proteomes" id="UP000444721"/>
    </source>
</evidence>
<proteinExistence type="predicted"/>
<dbReference type="SUPFAM" id="SSF50998">
    <property type="entry name" value="Quinoprotein alcohol dehydrogenase-like"/>
    <property type="match status" value="1"/>
</dbReference>
<protein>
    <submittedName>
        <fullName evidence="1">Uncharacterized protein</fullName>
    </submittedName>
</protein>
<dbReference type="AlphaFoldDB" id="A0A6A5BTI0"/>
<reference evidence="1 2" key="1">
    <citation type="journal article" date="2019" name="Sci. Rep.">
        <title>Nanopore sequencing improves the draft genome of the human pathogenic amoeba Naegleria fowleri.</title>
        <authorList>
            <person name="Liechti N."/>
            <person name="Schurch N."/>
            <person name="Bruggmann R."/>
            <person name="Wittwer M."/>
        </authorList>
    </citation>
    <scope>NUCLEOTIDE SEQUENCE [LARGE SCALE GENOMIC DNA]</scope>
    <source>
        <strain evidence="1 2">ATCC 30894</strain>
    </source>
</reference>
<dbReference type="RefSeq" id="XP_044562384.1">
    <property type="nucleotide sequence ID" value="XM_044706247.1"/>
</dbReference>
<keyword evidence="2" id="KW-1185">Reference proteome</keyword>
<dbReference type="EMBL" id="VFQX01000033">
    <property type="protein sequence ID" value="KAF0977671.1"/>
    <property type="molecule type" value="Genomic_DNA"/>
</dbReference>
<comment type="caution">
    <text evidence="1">The sequence shown here is derived from an EMBL/GenBank/DDBJ whole genome shotgun (WGS) entry which is preliminary data.</text>
</comment>
<sequence>MYSLSHDGLHRSVRPSYANTGVTRQFNYFSQALTAQTPVFASLLSKDGQYYYNHFRDYFMQFDTLSMSFTYIIQTSHGTSMGMTEDDSGVVRSATHPNSGLVSFNPKTRQFRDYGFVYKQTWYMYQRTIAADDLGLIYIAIGSAKSQFVCFHPNTTQSWPLLCESQRIAGSPWLYRDNDGKVYGLNVNSSPIYKFYITGTQYLFYGNFQSGKVLKSFDPESKTFSIQYPNNGSIPGNIVTLSFNYTSQGATFIDMRMTPDGKYISGASQFPMNFFTMDENGNFTNYLAWDQFNVVKSVPFDSRYMFFGSYSDGSLLQYDTTRPRVNAELGNNVSNPILLASANPHIIRPSCIVIHPNKDLVLMNRWWSSPLESNEISSHCFKSHTTH</sequence>